<accession>A0ABV7U7Y5</accession>
<sequence length="86" mass="9050">MTLAARTLAARTLAAGTLPLGKPGPRILLRCEPDGLPIEDLADVPHRSAVAGRGHQCGHDGDERADLRRNPGPDRDKAVQPLNDAG</sequence>
<comment type="caution">
    <text evidence="2">The sequence shown here is derived from an EMBL/GenBank/DDBJ whole genome shotgun (WGS) entry which is preliminary data.</text>
</comment>
<feature type="region of interest" description="Disordered" evidence="1">
    <location>
        <begin position="49"/>
        <end position="86"/>
    </location>
</feature>
<proteinExistence type="predicted"/>
<keyword evidence="3" id="KW-1185">Reference proteome</keyword>
<protein>
    <submittedName>
        <fullName evidence="2">Uncharacterized protein</fullName>
    </submittedName>
</protein>
<dbReference type="RefSeq" id="WP_377763086.1">
    <property type="nucleotide sequence ID" value="NZ_JBHRXY010000017.1"/>
</dbReference>
<gene>
    <name evidence="2" type="ORF">ACFOM8_16200</name>
</gene>
<feature type="compositionally biased region" description="Basic and acidic residues" evidence="1">
    <location>
        <begin position="57"/>
        <end position="78"/>
    </location>
</feature>
<dbReference type="Gene3D" id="3.40.630.10">
    <property type="entry name" value="Zn peptidases"/>
    <property type="match status" value="1"/>
</dbReference>
<dbReference type="SUPFAM" id="SSF53187">
    <property type="entry name" value="Zn-dependent exopeptidases"/>
    <property type="match status" value="1"/>
</dbReference>
<name>A0ABV7U7Y5_9RHOB</name>
<evidence type="ECO:0000313" key="2">
    <source>
        <dbReference type="EMBL" id="MFC3630985.1"/>
    </source>
</evidence>
<dbReference type="EMBL" id="JBHRXY010000017">
    <property type="protein sequence ID" value="MFC3630985.1"/>
    <property type="molecule type" value="Genomic_DNA"/>
</dbReference>
<evidence type="ECO:0000313" key="3">
    <source>
        <dbReference type="Proteomes" id="UP001595539"/>
    </source>
</evidence>
<reference evidence="3" key="1">
    <citation type="journal article" date="2019" name="Int. J. Syst. Evol. Microbiol.">
        <title>The Global Catalogue of Microorganisms (GCM) 10K type strain sequencing project: providing services to taxonomists for standard genome sequencing and annotation.</title>
        <authorList>
            <consortium name="The Broad Institute Genomics Platform"/>
            <consortium name="The Broad Institute Genome Sequencing Center for Infectious Disease"/>
            <person name="Wu L."/>
            <person name="Ma J."/>
        </authorList>
    </citation>
    <scope>NUCLEOTIDE SEQUENCE [LARGE SCALE GENOMIC DNA]</scope>
    <source>
        <strain evidence="3">KCTC 42473</strain>
    </source>
</reference>
<dbReference type="Proteomes" id="UP001595539">
    <property type="component" value="Unassembled WGS sequence"/>
</dbReference>
<evidence type="ECO:0000256" key="1">
    <source>
        <dbReference type="SAM" id="MobiDB-lite"/>
    </source>
</evidence>
<organism evidence="2 3">
    <name type="scientific">Paracoccus angustae</name>
    <dbReference type="NCBI Taxonomy" id="1671480"/>
    <lineage>
        <taxon>Bacteria</taxon>
        <taxon>Pseudomonadati</taxon>
        <taxon>Pseudomonadota</taxon>
        <taxon>Alphaproteobacteria</taxon>
        <taxon>Rhodobacterales</taxon>
        <taxon>Paracoccaceae</taxon>
        <taxon>Paracoccus</taxon>
    </lineage>
</organism>